<name>A0AAV4RQZ4_9ARAC</name>
<sequence>MYYLECGHTKALDNFEACNICSSSRYENTGHIGTANISFSPICHRTRGQLAKGGRSCVPIESNPPSVDTDLRTDGLAFESVLIEQEVIETISDLLTSIPPGDLFFDESSPPAMSRTFFQDEDSIEPLHLCVSPCGVLYDKLSPPAPSSTFFQAEESDSVSPHSNSQLPKQCPSAFPDGSDHLAENLAVGEVDLFPSDMEVKDLFPDPTTSPRFDFLKLTCLPCQRKFFSAGGLENHLYAVHDVRIHSSGDTPISAGNPPQSDNSSHNLAPPELLSFGPMTGPPKSPPFNTLTLAKTWASVAAKPAVCTSQTSLQAKTTSFFPSTSSKPKISFTTPTTGRDAVSHVVLLPSKPPLKSRKKYLCDHCDFTFRTKKSRDEHHVVHELEREFNVLHGLVGNISASDFDDFQLPKAPSRQPRGVSTKHGSSIPFASDGPSSKLLRLRPSSTVQPPSSSRLTGSPSLHVLLLLWGPPSRAIFAREVDFLIGKP</sequence>
<evidence type="ECO:0000256" key="2">
    <source>
        <dbReference type="SAM" id="MobiDB-lite"/>
    </source>
</evidence>
<dbReference type="AlphaFoldDB" id="A0AAV4RQZ4"/>
<feature type="region of interest" description="Disordered" evidence="2">
    <location>
        <begin position="249"/>
        <end position="272"/>
    </location>
</feature>
<evidence type="ECO:0000256" key="1">
    <source>
        <dbReference type="PROSITE-ProRule" id="PRU00042"/>
    </source>
</evidence>
<feature type="compositionally biased region" description="Polar residues" evidence="2">
    <location>
        <begin position="158"/>
        <end position="168"/>
    </location>
</feature>
<proteinExistence type="predicted"/>
<dbReference type="Proteomes" id="UP001054837">
    <property type="component" value="Unassembled WGS sequence"/>
</dbReference>
<evidence type="ECO:0000259" key="3">
    <source>
        <dbReference type="PROSITE" id="PS50157"/>
    </source>
</evidence>
<keyword evidence="5" id="KW-1185">Reference proteome</keyword>
<feature type="region of interest" description="Disordered" evidence="2">
    <location>
        <begin position="406"/>
        <end position="455"/>
    </location>
</feature>
<keyword evidence="1" id="KW-0862">Zinc</keyword>
<feature type="domain" description="C2H2-type" evidence="3">
    <location>
        <begin position="360"/>
        <end position="387"/>
    </location>
</feature>
<evidence type="ECO:0000313" key="4">
    <source>
        <dbReference type="EMBL" id="GIY22730.1"/>
    </source>
</evidence>
<protein>
    <recommendedName>
        <fullName evidence="3">C2H2-type domain-containing protein</fullName>
    </recommendedName>
</protein>
<reference evidence="4 5" key="1">
    <citation type="submission" date="2021-06" db="EMBL/GenBank/DDBJ databases">
        <title>Caerostris darwini draft genome.</title>
        <authorList>
            <person name="Kono N."/>
            <person name="Arakawa K."/>
        </authorList>
    </citation>
    <scope>NUCLEOTIDE SEQUENCE [LARGE SCALE GENOMIC DNA]</scope>
</reference>
<evidence type="ECO:0000313" key="5">
    <source>
        <dbReference type="Proteomes" id="UP001054837"/>
    </source>
</evidence>
<accession>A0AAV4RQZ4</accession>
<comment type="caution">
    <text evidence="4">The sequence shown here is derived from an EMBL/GenBank/DDBJ whole genome shotgun (WGS) entry which is preliminary data.</text>
</comment>
<feature type="compositionally biased region" description="Polar residues" evidence="2">
    <location>
        <begin position="446"/>
        <end position="455"/>
    </location>
</feature>
<dbReference type="SMART" id="SM00355">
    <property type="entry name" value="ZnF_C2H2"/>
    <property type="match status" value="2"/>
</dbReference>
<keyword evidence="1" id="KW-0863">Zinc-finger</keyword>
<dbReference type="InterPro" id="IPR013087">
    <property type="entry name" value="Znf_C2H2_type"/>
</dbReference>
<gene>
    <name evidence="4" type="ORF">CDAR_288631</name>
</gene>
<dbReference type="EMBL" id="BPLQ01006475">
    <property type="protein sequence ID" value="GIY22730.1"/>
    <property type="molecule type" value="Genomic_DNA"/>
</dbReference>
<dbReference type="InterPro" id="IPR036236">
    <property type="entry name" value="Znf_C2H2_sf"/>
</dbReference>
<feature type="region of interest" description="Disordered" evidence="2">
    <location>
        <begin position="149"/>
        <end position="170"/>
    </location>
</feature>
<feature type="compositionally biased region" description="Polar residues" evidence="2">
    <location>
        <begin position="257"/>
        <end position="267"/>
    </location>
</feature>
<organism evidence="4 5">
    <name type="scientific">Caerostris darwini</name>
    <dbReference type="NCBI Taxonomy" id="1538125"/>
    <lineage>
        <taxon>Eukaryota</taxon>
        <taxon>Metazoa</taxon>
        <taxon>Ecdysozoa</taxon>
        <taxon>Arthropoda</taxon>
        <taxon>Chelicerata</taxon>
        <taxon>Arachnida</taxon>
        <taxon>Araneae</taxon>
        <taxon>Araneomorphae</taxon>
        <taxon>Entelegynae</taxon>
        <taxon>Araneoidea</taxon>
        <taxon>Araneidae</taxon>
        <taxon>Caerostris</taxon>
    </lineage>
</organism>
<dbReference type="GO" id="GO:0008270">
    <property type="term" value="F:zinc ion binding"/>
    <property type="evidence" value="ECO:0007669"/>
    <property type="project" value="UniProtKB-KW"/>
</dbReference>
<feature type="compositionally biased region" description="Low complexity" evidence="2">
    <location>
        <begin position="434"/>
        <end position="445"/>
    </location>
</feature>
<keyword evidence="1" id="KW-0479">Metal-binding</keyword>
<dbReference type="PROSITE" id="PS50157">
    <property type="entry name" value="ZINC_FINGER_C2H2_2"/>
    <property type="match status" value="1"/>
</dbReference>
<dbReference type="SUPFAM" id="SSF57667">
    <property type="entry name" value="beta-beta-alpha zinc fingers"/>
    <property type="match status" value="1"/>
</dbReference>
<dbReference type="PROSITE" id="PS00028">
    <property type="entry name" value="ZINC_FINGER_C2H2_1"/>
    <property type="match status" value="2"/>
</dbReference>